<dbReference type="Proteomes" id="UP001597413">
    <property type="component" value="Unassembled WGS sequence"/>
</dbReference>
<organism evidence="1 2">
    <name type="scientific">Rhodobacter lacus</name>
    <dbReference type="NCBI Taxonomy" id="1641972"/>
    <lineage>
        <taxon>Bacteria</taxon>
        <taxon>Pseudomonadati</taxon>
        <taxon>Pseudomonadota</taxon>
        <taxon>Alphaproteobacteria</taxon>
        <taxon>Rhodobacterales</taxon>
        <taxon>Rhodobacter group</taxon>
        <taxon>Rhodobacter</taxon>
    </lineage>
</organism>
<gene>
    <name evidence="1" type="ORF">ACFSM0_06015</name>
</gene>
<dbReference type="EMBL" id="JBHUIX010000005">
    <property type="protein sequence ID" value="MFD2173640.1"/>
    <property type="molecule type" value="Genomic_DNA"/>
</dbReference>
<accession>A0ABW5A6Z9</accession>
<name>A0ABW5A6Z9_9RHOB</name>
<evidence type="ECO:0000313" key="1">
    <source>
        <dbReference type="EMBL" id="MFD2173640.1"/>
    </source>
</evidence>
<keyword evidence="2" id="KW-1185">Reference proteome</keyword>
<sequence>MKKDEAEQGIRHLCGLWAKEKGYRQTSDEMPSFSEFAGWVRDRYPQYLDFRSRMGAMYDAEAWFDEEFRQTWRR</sequence>
<reference evidence="2" key="1">
    <citation type="journal article" date="2019" name="Int. J. Syst. Evol. Microbiol.">
        <title>The Global Catalogue of Microorganisms (GCM) 10K type strain sequencing project: providing services to taxonomists for standard genome sequencing and annotation.</title>
        <authorList>
            <consortium name="The Broad Institute Genomics Platform"/>
            <consortium name="The Broad Institute Genome Sequencing Center for Infectious Disease"/>
            <person name="Wu L."/>
            <person name="Ma J."/>
        </authorList>
    </citation>
    <scope>NUCLEOTIDE SEQUENCE [LARGE SCALE GENOMIC DNA]</scope>
    <source>
        <strain evidence="2">CCUG 55131</strain>
    </source>
</reference>
<evidence type="ECO:0000313" key="2">
    <source>
        <dbReference type="Proteomes" id="UP001597413"/>
    </source>
</evidence>
<comment type="caution">
    <text evidence="1">The sequence shown here is derived from an EMBL/GenBank/DDBJ whole genome shotgun (WGS) entry which is preliminary data.</text>
</comment>
<evidence type="ECO:0008006" key="3">
    <source>
        <dbReference type="Google" id="ProtNLM"/>
    </source>
</evidence>
<protein>
    <recommendedName>
        <fullName evidence="3">YozE SAM-like domain-containing protein</fullName>
    </recommendedName>
</protein>
<proteinExistence type="predicted"/>
<dbReference type="RefSeq" id="WP_377388304.1">
    <property type="nucleotide sequence ID" value="NZ_JBHUIX010000005.1"/>
</dbReference>